<dbReference type="InterPro" id="IPR019734">
    <property type="entry name" value="TPR_rpt"/>
</dbReference>
<name>A0ABY5MVR4_9SPHN</name>
<sequence>MGPITLTCSLALALAAAAPGQARVDFLRSGASTFVAARAAATAGDARRAAMLYASLAAADPNDRLAARRAVGQAILAGDMPQALRLAQRQPRDELAVDARLLMLGEALRKGRVDKDIGTEFPQQFEFMAPFLGAWRLSERGRWQDALKLLDSVGASSPLGQFVPEHKALILLAAGRSAEARPLIAPALAAAKGRANRLRIAFATGLVARGERDAGLALLAGRDVTLRTAAARVGAERRPRLPIATAAEGLSELVVALAVSLDAEDSGSLPLGLAQVARHADPRNEQATLLTGLLLDRSGRGDDGIAVLRSLPDNSLFLAEARDAEVRILLGGNRQQEALARARAFVAGGDAQAADWLRLGDVLEAMKRYDEAAVAYGGAAAAVQAGGAGPEPWSIHLLRGAALEQGGKWPQAESALELAHKLAPDNPAVLNYLGYARLERGEQLDEAEALIAEASRRAPDDASITDSLGWAQFKRGKVAAAILTLQRAAAADPAQSEIHEHLGDALYTAGRKYEARFAWQAALVTAEDDVRKRVQDKIGAGLNAATAAP</sequence>
<dbReference type="SMART" id="SM00028">
    <property type="entry name" value="TPR"/>
    <property type="match status" value="5"/>
</dbReference>
<organism evidence="1 2">
    <name type="scientific">Sphingomonas glaciei</name>
    <dbReference type="NCBI Taxonomy" id="2938948"/>
    <lineage>
        <taxon>Bacteria</taxon>
        <taxon>Pseudomonadati</taxon>
        <taxon>Pseudomonadota</taxon>
        <taxon>Alphaproteobacteria</taxon>
        <taxon>Sphingomonadales</taxon>
        <taxon>Sphingomonadaceae</taxon>
        <taxon>Sphingomonas</taxon>
    </lineage>
</organism>
<evidence type="ECO:0000313" key="1">
    <source>
        <dbReference type="EMBL" id="UUR08540.1"/>
    </source>
</evidence>
<gene>
    <name evidence="1" type="ORF">M1K48_02540</name>
</gene>
<dbReference type="Proteomes" id="UP000831921">
    <property type="component" value="Chromosome"/>
</dbReference>
<proteinExistence type="predicted"/>
<accession>A0ABY5MVR4</accession>
<evidence type="ECO:0000313" key="2">
    <source>
        <dbReference type="Proteomes" id="UP000831921"/>
    </source>
</evidence>
<protein>
    <submittedName>
        <fullName evidence="1">Tetratricopeptide repeat protein</fullName>
    </submittedName>
</protein>
<dbReference type="EMBL" id="CP097253">
    <property type="protein sequence ID" value="UUR08540.1"/>
    <property type="molecule type" value="Genomic_DNA"/>
</dbReference>
<dbReference type="RefSeq" id="WP_249504315.1">
    <property type="nucleotide sequence ID" value="NZ_CP097253.1"/>
</dbReference>
<dbReference type="InterPro" id="IPR011990">
    <property type="entry name" value="TPR-like_helical_dom_sf"/>
</dbReference>
<dbReference type="Pfam" id="PF13432">
    <property type="entry name" value="TPR_16"/>
    <property type="match status" value="2"/>
</dbReference>
<reference evidence="1 2" key="1">
    <citation type="submission" date="2022-05" db="EMBL/GenBank/DDBJ databases">
        <title>S8-45 Sphingomonas ultraviolaceadurans.</title>
        <authorList>
            <person name="Liu Y."/>
        </authorList>
    </citation>
    <scope>NUCLEOTIDE SEQUENCE [LARGE SCALE GENOMIC DNA]</scope>
    <source>
        <strain evidence="1 2">S8-45</strain>
    </source>
</reference>
<dbReference type="Gene3D" id="1.25.40.10">
    <property type="entry name" value="Tetratricopeptide repeat domain"/>
    <property type="match status" value="1"/>
</dbReference>
<keyword evidence="2" id="KW-1185">Reference proteome</keyword>
<dbReference type="SUPFAM" id="SSF48452">
    <property type="entry name" value="TPR-like"/>
    <property type="match status" value="2"/>
</dbReference>